<dbReference type="InterPro" id="IPR019819">
    <property type="entry name" value="Carboxylesterase_B_CS"/>
</dbReference>
<keyword evidence="4" id="KW-0325">Glycoprotein</keyword>
<dbReference type="EC" id="3.1.1.-" evidence="5"/>
<evidence type="ECO:0000313" key="8">
    <source>
        <dbReference type="Proteomes" id="UP001378592"/>
    </source>
</evidence>
<dbReference type="Gene3D" id="3.40.50.1820">
    <property type="entry name" value="alpha/beta hydrolase"/>
    <property type="match status" value="1"/>
</dbReference>
<name>A0AAN9VFF2_9ORTH</name>
<keyword evidence="3 5" id="KW-0378">Hydrolase</keyword>
<keyword evidence="2" id="KW-0719">Serine esterase</keyword>
<dbReference type="Pfam" id="PF00135">
    <property type="entry name" value="COesterase"/>
    <property type="match status" value="1"/>
</dbReference>
<dbReference type="SUPFAM" id="SSF53474">
    <property type="entry name" value="alpha/beta-Hydrolases"/>
    <property type="match status" value="1"/>
</dbReference>
<dbReference type="InterPro" id="IPR002018">
    <property type="entry name" value="CarbesteraseB"/>
</dbReference>
<evidence type="ECO:0000256" key="5">
    <source>
        <dbReference type="RuleBase" id="RU361235"/>
    </source>
</evidence>
<evidence type="ECO:0000313" key="7">
    <source>
        <dbReference type="EMBL" id="KAK7790411.1"/>
    </source>
</evidence>
<keyword evidence="8" id="KW-1185">Reference proteome</keyword>
<dbReference type="PROSITE" id="PS00122">
    <property type="entry name" value="CARBOXYLESTERASE_B_1"/>
    <property type="match status" value="1"/>
</dbReference>
<dbReference type="PANTHER" id="PTHR43142:SF1">
    <property type="entry name" value="CARBOXYLIC ESTER HYDROLASE"/>
    <property type="match status" value="1"/>
</dbReference>
<dbReference type="GO" id="GO:0052689">
    <property type="term" value="F:carboxylic ester hydrolase activity"/>
    <property type="evidence" value="ECO:0007669"/>
    <property type="project" value="UniProtKB-KW"/>
</dbReference>
<dbReference type="PROSITE" id="PS00941">
    <property type="entry name" value="CARBOXYLESTERASE_B_2"/>
    <property type="match status" value="1"/>
</dbReference>
<evidence type="ECO:0000256" key="4">
    <source>
        <dbReference type="ARBA" id="ARBA00023180"/>
    </source>
</evidence>
<proteinExistence type="inferred from homology"/>
<evidence type="ECO:0000256" key="1">
    <source>
        <dbReference type="ARBA" id="ARBA00005964"/>
    </source>
</evidence>
<dbReference type="InterPro" id="IPR019826">
    <property type="entry name" value="Carboxylesterase_B_AS"/>
</dbReference>
<accession>A0AAN9VFF2</accession>
<dbReference type="AlphaFoldDB" id="A0AAN9VFF2"/>
<sequence length="540" mass="60270">MAEDEEQEVVVVRVAQGALKGRRVPFRAGKGRAFFSFRGVPYARPPIGPLRFQVAQPPDPWDGVREALEDGPPCPQVEKIFKVPYRGDEDCLYLNVYTPKAPNQGEELKIPVMVWIHGGAFENGSAEMDMYGPEYLVGAGVVIVCINYRLGVLGFLSLEDGSHSENLGLKDQVAALRWVKDNIAYFGGDPNNVTIFGESAGGASVNYHMLSPMSRGLFHKAIMQSGCALNPWATATKPRELAFALAKDLGCYATSSEDVLNFLRNISARQLIDTYDKIKKQQSGMRRWRFGPVPETNARPNDQIFLPTSPKALLENGNFHSVPCIIGITSQEGIISLQVNGILKNPALLRNIDDRLDPLIPQDVGVDNNQCIIREKIKEFYFGNSSNGESAMVQYVNYASDVHFTRGIDRTVNLLAANATPVFYYHFSFSGKMNIFKNWAQATKLTGAAHLDDVGYLFTSKFFNVPEVNSGSSEWITRERMVKLWTNFAKTGNPTPAPENNLNIYWPCLSSTKKVFLDINTKLSIGRDLYKERVEFWNNL</sequence>
<dbReference type="EMBL" id="JAZDUA010000628">
    <property type="protein sequence ID" value="KAK7790411.1"/>
    <property type="molecule type" value="Genomic_DNA"/>
</dbReference>
<organism evidence="7 8">
    <name type="scientific">Gryllus longicercus</name>
    <dbReference type="NCBI Taxonomy" id="2509291"/>
    <lineage>
        <taxon>Eukaryota</taxon>
        <taxon>Metazoa</taxon>
        <taxon>Ecdysozoa</taxon>
        <taxon>Arthropoda</taxon>
        <taxon>Hexapoda</taxon>
        <taxon>Insecta</taxon>
        <taxon>Pterygota</taxon>
        <taxon>Neoptera</taxon>
        <taxon>Polyneoptera</taxon>
        <taxon>Orthoptera</taxon>
        <taxon>Ensifera</taxon>
        <taxon>Gryllidea</taxon>
        <taxon>Grylloidea</taxon>
        <taxon>Gryllidae</taxon>
        <taxon>Gryllinae</taxon>
        <taxon>Gryllus</taxon>
    </lineage>
</organism>
<feature type="domain" description="Carboxylesterase type B" evidence="6">
    <location>
        <begin position="11"/>
        <end position="537"/>
    </location>
</feature>
<evidence type="ECO:0000256" key="3">
    <source>
        <dbReference type="ARBA" id="ARBA00022801"/>
    </source>
</evidence>
<dbReference type="PANTHER" id="PTHR43142">
    <property type="entry name" value="CARBOXYLIC ESTER HYDROLASE"/>
    <property type="match status" value="1"/>
</dbReference>
<comment type="caution">
    <text evidence="7">The sequence shown here is derived from an EMBL/GenBank/DDBJ whole genome shotgun (WGS) entry which is preliminary data.</text>
</comment>
<evidence type="ECO:0000259" key="6">
    <source>
        <dbReference type="Pfam" id="PF00135"/>
    </source>
</evidence>
<gene>
    <name evidence="7" type="ORF">R5R35_013505</name>
</gene>
<reference evidence="7 8" key="1">
    <citation type="submission" date="2024-03" db="EMBL/GenBank/DDBJ databases">
        <title>The genome assembly and annotation of the cricket Gryllus longicercus Weissman &amp; Gray.</title>
        <authorList>
            <person name="Szrajer S."/>
            <person name="Gray D."/>
            <person name="Ylla G."/>
        </authorList>
    </citation>
    <scope>NUCLEOTIDE SEQUENCE [LARGE SCALE GENOMIC DNA]</scope>
    <source>
        <strain evidence="7">DAG 2021-001</strain>
        <tissue evidence="7">Whole body minus gut</tissue>
    </source>
</reference>
<protein>
    <recommendedName>
        <fullName evidence="5">Carboxylic ester hydrolase</fullName>
        <ecNumber evidence="5">3.1.1.-</ecNumber>
    </recommendedName>
</protein>
<dbReference type="InterPro" id="IPR029058">
    <property type="entry name" value="AB_hydrolase_fold"/>
</dbReference>
<evidence type="ECO:0000256" key="2">
    <source>
        <dbReference type="ARBA" id="ARBA00022487"/>
    </source>
</evidence>
<dbReference type="Proteomes" id="UP001378592">
    <property type="component" value="Unassembled WGS sequence"/>
</dbReference>
<comment type="similarity">
    <text evidence="1 5">Belongs to the type-B carboxylesterase/lipase family.</text>
</comment>